<dbReference type="EMBL" id="JBFXLS010000014">
    <property type="protein sequence ID" value="KAL2829929.1"/>
    <property type="molecule type" value="Genomic_DNA"/>
</dbReference>
<evidence type="ECO:0008006" key="5">
    <source>
        <dbReference type="Google" id="ProtNLM"/>
    </source>
</evidence>
<sequence>MQRIWSRSAPAGPTSHCVSCLSTIAEGVASRTASAASKRRLRFGNSVTALYTSIFAAAALADARAKGNRRLEWEEKIAAVKDEVHELVDEEERLLEALASRRTTPNPLRRALQRRPFYTLPRPSYRSHPTSSTQPQCRSAHFRTRTNATEEFDEQIVEHHEVMEDSFLQELSSENRAPMEDVDDHYMAIDVEEVPKWLGADLVRGKVIRKLALKQLAIRLILRPAIAHSYMGVLKNYDAADAYPQLDLASLLYELNAIRSRIRRIKTNPQAPIEDLASELRVRRLKETVHETVQLDKQIRQEMDLYSSDQMPLEELLLRLSNHLLQARDPDRTYVFMMMIIGFTKTRQNDLAELVVKTILPYKFPLSSSIIVAIINFFRKSKDLKGFDLFLRMLRGQGYPVDMGNLGYFKKKYINGLEITAPPVHSANIVTYAALIKACLRFDQPDRADAYLLAARAAGCMDDFAILMAYLKFYTIRGDWEKGLQVLQRSLAFIASTTEHPVERVERLIALMVRLCDSCDKFEVSEALIKAAVDGGFSSRIPQRQEDIIFEADPEFHRWREAAEVSPKKAKGLRMGDKCYKFVKIAKGHLDPLTIPEEESSAQSLHNLQGIYSSQLLSSVVDGGLAHKQLDQEGQLEGADNDNQSKTAKIGNSSLHYSMAAAHQQEIGHLKNEIAQLKQMVFHLFQSPNAPALPQSAPNDPSELKKRLVPSAPTLSEARLQRSNPASASSES</sequence>
<evidence type="ECO:0000256" key="1">
    <source>
        <dbReference type="SAM" id="Coils"/>
    </source>
</evidence>
<dbReference type="Gene3D" id="1.25.40.10">
    <property type="entry name" value="Tetratricopeptide repeat domain"/>
    <property type="match status" value="1"/>
</dbReference>
<reference evidence="3 4" key="1">
    <citation type="submission" date="2024-07" db="EMBL/GenBank/DDBJ databases">
        <title>Section-level genome sequencing and comparative genomics of Aspergillus sections Usti and Cavernicolus.</title>
        <authorList>
            <consortium name="Lawrence Berkeley National Laboratory"/>
            <person name="Nybo J.L."/>
            <person name="Vesth T.C."/>
            <person name="Theobald S."/>
            <person name="Frisvad J.C."/>
            <person name="Larsen T.O."/>
            <person name="Kjaerboelling I."/>
            <person name="Rothschild-Mancinelli K."/>
            <person name="Lyhne E.K."/>
            <person name="Kogle M.E."/>
            <person name="Barry K."/>
            <person name="Clum A."/>
            <person name="Na H."/>
            <person name="Ledsgaard L."/>
            <person name="Lin J."/>
            <person name="Lipzen A."/>
            <person name="Kuo A."/>
            <person name="Riley R."/>
            <person name="Mondo S."/>
            <person name="LaButti K."/>
            <person name="Haridas S."/>
            <person name="Pangalinan J."/>
            <person name="Salamov A.A."/>
            <person name="Simmons B.A."/>
            <person name="Magnuson J.K."/>
            <person name="Chen J."/>
            <person name="Drula E."/>
            <person name="Henrissat B."/>
            <person name="Wiebenga A."/>
            <person name="Lubbers R.J."/>
            <person name="Gomes A.C."/>
            <person name="Makela M.R."/>
            <person name="Stajich J."/>
            <person name="Grigoriev I.V."/>
            <person name="Mortensen U.H."/>
            <person name="De vries R.P."/>
            <person name="Baker S.E."/>
            <person name="Andersen M.R."/>
        </authorList>
    </citation>
    <scope>NUCLEOTIDE SEQUENCE [LARGE SCALE GENOMIC DNA]</scope>
    <source>
        <strain evidence="3 4">CBS 600.67</strain>
    </source>
</reference>
<keyword evidence="4" id="KW-1185">Reference proteome</keyword>
<evidence type="ECO:0000313" key="4">
    <source>
        <dbReference type="Proteomes" id="UP001610335"/>
    </source>
</evidence>
<feature type="region of interest" description="Disordered" evidence="2">
    <location>
        <begin position="120"/>
        <end position="140"/>
    </location>
</feature>
<feature type="compositionally biased region" description="Polar residues" evidence="2">
    <location>
        <begin position="127"/>
        <end position="137"/>
    </location>
</feature>
<evidence type="ECO:0000256" key="2">
    <source>
        <dbReference type="SAM" id="MobiDB-lite"/>
    </source>
</evidence>
<feature type="coiled-coil region" evidence="1">
    <location>
        <begin position="70"/>
        <end position="101"/>
    </location>
</feature>
<feature type="compositionally biased region" description="Polar residues" evidence="2">
    <location>
        <begin position="721"/>
        <end position="732"/>
    </location>
</feature>
<feature type="region of interest" description="Disordered" evidence="2">
    <location>
        <begin position="690"/>
        <end position="732"/>
    </location>
</feature>
<protein>
    <recommendedName>
        <fullName evidence="5">Pentatricopeptide repeat protein</fullName>
    </recommendedName>
</protein>
<comment type="caution">
    <text evidence="3">The sequence shown here is derived from an EMBL/GenBank/DDBJ whole genome shotgun (WGS) entry which is preliminary data.</text>
</comment>
<name>A0ABR4IQA2_9EURO</name>
<gene>
    <name evidence="3" type="ORF">BDW59DRAFT_141476</name>
</gene>
<dbReference type="Proteomes" id="UP001610335">
    <property type="component" value="Unassembled WGS sequence"/>
</dbReference>
<keyword evidence="1" id="KW-0175">Coiled coil</keyword>
<accession>A0ABR4IQA2</accession>
<proteinExistence type="predicted"/>
<dbReference type="InterPro" id="IPR011990">
    <property type="entry name" value="TPR-like_helical_dom_sf"/>
</dbReference>
<evidence type="ECO:0000313" key="3">
    <source>
        <dbReference type="EMBL" id="KAL2829929.1"/>
    </source>
</evidence>
<organism evidence="3 4">
    <name type="scientific">Aspergillus cavernicola</name>
    <dbReference type="NCBI Taxonomy" id="176166"/>
    <lineage>
        <taxon>Eukaryota</taxon>
        <taxon>Fungi</taxon>
        <taxon>Dikarya</taxon>
        <taxon>Ascomycota</taxon>
        <taxon>Pezizomycotina</taxon>
        <taxon>Eurotiomycetes</taxon>
        <taxon>Eurotiomycetidae</taxon>
        <taxon>Eurotiales</taxon>
        <taxon>Aspergillaceae</taxon>
        <taxon>Aspergillus</taxon>
        <taxon>Aspergillus subgen. Nidulantes</taxon>
    </lineage>
</organism>